<dbReference type="Proteomes" id="UP000517759">
    <property type="component" value="Unassembled WGS sequence"/>
</dbReference>
<dbReference type="RefSeq" id="WP_183504854.1">
    <property type="nucleotide sequence ID" value="NZ_BSPG01000001.1"/>
</dbReference>
<name>A0A7W6AI00_9HYPH</name>
<proteinExistence type="predicted"/>
<dbReference type="EMBL" id="JACIDN010000003">
    <property type="protein sequence ID" value="MBB3902711.1"/>
    <property type="molecule type" value="Genomic_DNA"/>
</dbReference>
<organism evidence="1 2">
    <name type="scientific">Methylobacterium brachythecii</name>
    <dbReference type="NCBI Taxonomy" id="1176177"/>
    <lineage>
        <taxon>Bacteria</taxon>
        <taxon>Pseudomonadati</taxon>
        <taxon>Pseudomonadota</taxon>
        <taxon>Alphaproteobacteria</taxon>
        <taxon>Hyphomicrobiales</taxon>
        <taxon>Methylobacteriaceae</taxon>
        <taxon>Methylobacterium</taxon>
    </lineage>
</organism>
<evidence type="ECO:0000313" key="2">
    <source>
        <dbReference type="Proteomes" id="UP000517759"/>
    </source>
</evidence>
<reference evidence="1 2" key="1">
    <citation type="submission" date="2020-08" db="EMBL/GenBank/DDBJ databases">
        <title>Genomic Encyclopedia of Type Strains, Phase IV (KMG-IV): sequencing the most valuable type-strain genomes for metagenomic binning, comparative biology and taxonomic classification.</title>
        <authorList>
            <person name="Goeker M."/>
        </authorList>
    </citation>
    <scope>NUCLEOTIDE SEQUENCE [LARGE SCALE GENOMIC DNA]</scope>
    <source>
        <strain evidence="1 2">DSM 24105</strain>
    </source>
</reference>
<sequence>MQVRHPGEMPHLTCRKAYLVTSVNAEGCHGPVYAIVTSDPSEAVDAVAASLGIEADRLSFAGFLSRRMAHHLGLKPNEVRLI</sequence>
<protein>
    <submittedName>
        <fullName evidence="1">Uncharacterized protein</fullName>
    </submittedName>
</protein>
<dbReference type="AlphaFoldDB" id="A0A7W6AI00"/>
<accession>A0A7W6AI00</accession>
<gene>
    <name evidence="1" type="ORF">GGR33_002206</name>
</gene>
<comment type="caution">
    <text evidence="1">The sequence shown here is derived from an EMBL/GenBank/DDBJ whole genome shotgun (WGS) entry which is preliminary data.</text>
</comment>
<evidence type="ECO:0000313" key="1">
    <source>
        <dbReference type="EMBL" id="MBB3902711.1"/>
    </source>
</evidence>